<dbReference type="EMBL" id="MCGR01000001">
    <property type="protein sequence ID" value="ORY92911.1"/>
    <property type="molecule type" value="Genomic_DNA"/>
</dbReference>
<reference evidence="2 3" key="1">
    <citation type="submission" date="2016-07" db="EMBL/GenBank/DDBJ databases">
        <title>Pervasive Adenine N6-methylation of Active Genes in Fungi.</title>
        <authorList>
            <consortium name="DOE Joint Genome Institute"/>
            <person name="Mondo S.J."/>
            <person name="Dannebaum R.O."/>
            <person name="Kuo R.C."/>
            <person name="Labutti K."/>
            <person name="Haridas S."/>
            <person name="Kuo A."/>
            <person name="Salamov A."/>
            <person name="Ahrendt S.R."/>
            <person name="Lipzen A."/>
            <person name="Sullivan W."/>
            <person name="Andreopoulos W.B."/>
            <person name="Clum A."/>
            <person name="Lindquist E."/>
            <person name="Daum C."/>
            <person name="Ramamoorthy G.K."/>
            <person name="Gryganskyi A."/>
            <person name="Culley D."/>
            <person name="Magnuson J.K."/>
            <person name="James T.Y."/>
            <person name="O'Malley M.A."/>
            <person name="Stajich J.E."/>
            <person name="Spatafora J.W."/>
            <person name="Visel A."/>
            <person name="Grigoriev I.V."/>
        </authorList>
    </citation>
    <scope>NUCLEOTIDE SEQUENCE [LARGE SCALE GENOMIC DNA]</scope>
    <source>
        <strain evidence="2 3">62-1032</strain>
    </source>
</reference>
<evidence type="ECO:0000313" key="2">
    <source>
        <dbReference type="EMBL" id="ORY92911.1"/>
    </source>
</evidence>
<dbReference type="PANTHER" id="PTHR13847">
    <property type="entry name" value="SARCOSINE DEHYDROGENASE-RELATED"/>
    <property type="match status" value="1"/>
</dbReference>
<dbReference type="AlphaFoldDB" id="A0A1Y2G4P1"/>
<gene>
    <name evidence="2" type="ORF">BCR35DRAFT_298515</name>
</gene>
<feature type="domain" description="FAD dependent oxidoreductase" evidence="1">
    <location>
        <begin position="3"/>
        <end position="418"/>
    </location>
</feature>
<protein>
    <submittedName>
        <fullName evidence="2">FAD dependent oxidoreductase</fullName>
    </submittedName>
</protein>
<dbReference type="GO" id="GO:0005737">
    <property type="term" value="C:cytoplasm"/>
    <property type="evidence" value="ECO:0007669"/>
    <property type="project" value="TreeGrafter"/>
</dbReference>
<comment type="caution">
    <text evidence="2">The sequence shown here is derived from an EMBL/GenBank/DDBJ whole genome shotgun (WGS) entry which is preliminary data.</text>
</comment>
<dbReference type="Gene3D" id="3.30.9.10">
    <property type="entry name" value="D-Amino Acid Oxidase, subunit A, domain 2"/>
    <property type="match status" value="1"/>
</dbReference>
<dbReference type="InParanoid" id="A0A1Y2G4P1"/>
<dbReference type="PANTHER" id="PTHR13847:SF150">
    <property type="entry name" value="OXIDOREDUCTASE TDA3-RELATED"/>
    <property type="match status" value="1"/>
</dbReference>
<proteinExistence type="predicted"/>
<name>A0A1Y2G4P1_9BASI</name>
<accession>A0A1Y2G4P1</accession>
<dbReference type="STRING" id="106004.A0A1Y2G4P1"/>
<evidence type="ECO:0000259" key="1">
    <source>
        <dbReference type="Pfam" id="PF01266"/>
    </source>
</evidence>
<organism evidence="2 3">
    <name type="scientific">Leucosporidium creatinivorum</name>
    <dbReference type="NCBI Taxonomy" id="106004"/>
    <lineage>
        <taxon>Eukaryota</taxon>
        <taxon>Fungi</taxon>
        <taxon>Dikarya</taxon>
        <taxon>Basidiomycota</taxon>
        <taxon>Pucciniomycotina</taxon>
        <taxon>Microbotryomycetes</taxon>
        <taxon>Leucosporidiales</taxon>
        <taxon>Leucosporidium</taxon>
    </lineage>
</organism>
<dbReference type="Gene3D" id="3.50.50.60">
    <property type="entry name" value="FAD/NAD(P)-binding domain"/>
    <property type="match status" value="1"/>
</dbReference>
<dbReference type="Pfam" id="PF01266">
    <property type="entry name" value="DAO"/>
    <property type="match status" value="1"/>
</dbReference>
<dbReference type="OrthoDB" id="498204at2759"/>
<dbReference type="InterPro" id="IPR036188">
    <property type="entry name" value="FAD/NAD-bd_sf"/>
</dbReference>
<keyword evidence="3" id="KW-1185">Reference proteome</keyword>
<dbReference type="SUPFAM" id="SSF51905">
    <property type="entry name" value="FAD/NAD(P)-binding domain"/>
    <property type="match status" value="1"/>
</dbReference>
<dbReference type="Proteomes" id="UP000193467">
    <property type="component" value="Unassembled WGS sequence"/>
</dbReference>
<evidence type="ECO:0000313" key="3">
    <source>
        <dbReference type="Proteomes" id="UP000193467"/>
    </source>
</evidence>
<dbReference type="InterPro" id="IPR006076">
    <property type="entry name" value="FAD-dep_OxRdtase"/>
</dbReference>
<sequence length="442" mass="46161">MSDIVILGSGIVGLCSAYHLLKSPALPPNSTVTILENSSDGSIASGASSKAGGFIAGARGGWCGEPSTDLARLSWECHLELVNELGGREKWGWRECGAVGLRVGGGGQSRSAYRDLPKGKKEVSDRDWLNGEREDLTNGAGGVAAAIGQIDPEQFCRTLHAHLSKDQRFKTIFGSTKSLSPATASPSSPRTLTFVKLGEKSTTTIRFNTLIIAAGPWSADVCSQLNLPKLNLVNLPGTSLLIRPALHTVGFMSDELLPSSAVFAGIGDAVSGVHAATSGTGRQLTEEEIAMGCTAAPELFPRTNGLVYIAGENSTPTVAADHLPQRLPNRLPDNVVQVKQLVDPLLVQRLTASAAAVSSALDVSKGAVIEKEQFCYRPKTHDGEAIIGELTKGTFVATGHGPWGITLAPGTGKIVAELVLTPGKPLSADISGLGLSRFASKL</sequence>